<evidence type="ECO:0000313" key="2">
    <source>
        <dbReference type="EMBL" id="GLD72653.1"/>
    </source>
</evidence>
<comment type="caution">
    <text evidence="2">The sequence shown here is derived from an EMBL/GenBank/DDBJ whole genome shotgun (WGS) entry which is preliminary data.</text>
</comment>
<sequence>MGLILKILIYLYLCAGVLCIHQMPWLPCQFTDENVFVNSEGLTETQLIHREAMLQFGQKGDAPVNPHAITFLVT</sequence>
<dbReference type="AlphaFoldDB" id="A0AAD3NHL0"/>
<evidence type="ECO:0000313" key="3">
    <source>
        <dbReference type="Proteomes" id="UP001279410"/>
    </source>
</evidence>
<keyword evidence="1" id="KW-0472">Membrane</keyword>
<evidence type="ECO:0000256" key="1">
    <source>
        <dbReference type="SAM" id="Phobius"/>
    </source>
</evidence>
<dbReference type="Proteomes" id="UP001279410">
    <property type="component" value="Unassembled WGS sequence"/>
</dbReference>
<keyword evidence="3" id="KW-1185">Reference proteome</keyword>
<feature type="non-terminal residue" evidence="2">
    <location>
        <position position="1"/>
    </location>
</feature>
<proteinExistence type="predicted"/>
<dbReference type="EMBL" id="BRZM01001146">
    <property type="protein sequence ID" value="GLD72653.1"/>
    <property type="molecule type" value="Genomic_DNA"/>
</dbReference>
<gene>
    <name evidence="2" type="ORF">AKAME5_002397800</name>
</gene>
<name>A0AAD3NHL0_LATJO</name>
<reference evidence="2" key="1">
    <citation type="submission" date="2022-08" db="EMBL/GenBank/DDBJ databases">
        <title>Genome sequencing of akame (Lates japonicus).</title>
        <authorList>
            <person name="Hashiguchi Y."/>
            <person name="Takahashi H."/>
        </authorList>
    </citation>
    <scope>NUCLEOTIDE SEQUENCE</scope>
    <source>
        <strain evidence="2">Kochi</strain>
    </source>
</reference>
<protein>
    <submittedName>
        <fullName evidence="2">Tapasin-related protein-like protein</fullName>
    </submittedName>
</protein>
<keyword evidence="1" id="KW-0812">Transmembrane</keyword>
<organism evidence="2 3">
    <name type="scientific">Lates japonicus</name>
    <name type="common">Japanese lates</name>
    <dbReference type="NCBI Taxonomy" id="270547"/>
    <lineage>
        <taxon>Eukaryota</taxon>
        <taxon>Metazoa</taxon>
        <taxon>Chordata</taxon>
        <taxon>Craniata</taxon>
        <taxon>Vertebrata</taxon>
        <taxon>Euteleostomi</taxon>
        <taxon>Actinopterygii</taxon>
        <taxon>Neopterygii</taxon>
        <taxon>Teleostei</taxon>
        <taxon>Neoteleostei</taxon>
        <taxon>Acanthomorphata</taxon>
        <taxon>Carangaria</taxon>
        <taxon>Carangaria incertae sedis</taxon>
        <taxon>Centropomidae</taxon>
        <taxon>Lates</taxon>
    </lineage>
</organism>
<accession>A0AAD3NHL0</accession>
<feature type="transmembrane region" description="Helical" evidence="1">
    <location>
        <begin position="7"/>
        <end position="26"/>
    </location>
</feature>
<keyword evidence="1" id="KW-1133">Transmembrane helix</keyword>